<reference evidence="1 2" key="1">
    <citation type="submission" date="2020-01" db="EMBL/GenBank/DDBJ databases">
        <title>Genomes of bacteria type strains.</title>
        <authorList>
            <person name="Chen J."/>
            <person name="Zhu S."/>
            <person name="Yang J."/>
        </authorList>
    </citation>
    <scope>NUCLEOTIDE SEQUENCE [LARGE SCALE GENOMIC DNA]</scope>
    <source>
        <strain evidence="1 2">LMG 24078</strain>
    </source>
</reference>
<keyword evidence="2" id="KW-1185">Reference proteome</keyword>
<accession>A0A6N9TE12</accession>
<evidence type="ECO:0008006" key="3">
    <source>
        <dbReference type="Google" id="ProtNLM"/>
    </source>
</evidence>
<dbReference type="RefSeq" id="WP_163104928.1">
    <property type="nucleotide sequence ID" value="NZ_JAAAWO010000001.1"/>
</dbReference>
<comment type="caution">
    <text evidence="1">The sequence shown here is derived from an EMBL/GenBank/DDBJ whole genome shotgun (WGS) entry which is preliminary data.</text>
</comment>
<sequence length="299" mass="31801">MNSQDNNSRRKFIKASGAIAGVTIIPSKSVWGACNASGVSGGSQALENVCRVSAEDDPSQNVSPTGFSAAQFNTVFTSMNKNPTPIPDAKARGIIGGMFTKTTWLDEDHSVTSPVHYEFPIFRYDGAFKITNIVGWNGSLMSTELKSDLKKLEGAKNANVSKVSESTLKAQFDASKFWHMGELFAVRSKLEDLADIDLVYVSGVGADGKANTSSINVLDELKNGSGVALNVAALYLNLKAGFCNGIPAGYNERTYCEHLLSVVLENVTDAGFASDLTAKIAGLFSNPLSIKASALLKVN</sequence>
<gene>
    <name evidence="1" type="ORF">GTQ48_02035</name>
</gene>
<proteinExistence type="predicted"/>
<dbReference type="InterPro" id="IPR006311">
    <property type="entry name" value="TAT_signal"/>
</dbReference>
<organism evidence="1 2">
    <name type="scientific">Alteromonas genovensis</name>
    <dbReference type="NCBI Taxonomy" id="471225"/>
    <lineage>
        <taxon>Bacteria</taxon>
        <taxon>Pseudomonadati</taxon>
        <taxon>Pseudomonadota</taxon>
        <taxon>Gammaproteobacteria</taxon>
        <taxon>Alteromonadales</taxon>
        <taxon>Alteromonadaceae</taxon>
        <taxon>Alteromonas/Salinimonas group</taxon>
        <taxon>Alteromonas</taxon>
    </lineage>
</organism>
<evidence type="ECO:0000313" key="2">
    <source>
        <dbReference type="Proteomes" id="UP000471381"/>
    </source>
</evidence>
<evidence type="ECO:0000313" key="1">
    <source>
        <dbReference type="EMBL" id="NDW14315.1"/>
    </source>
</evidence>
<dbReference type="Proteomes" id="UP000471381">
    <property type="component" value="Unassembled WGS sequence"/>
</dbReference>
<protein>
    <recommendedName>
        <fullName evidence="3">Twin-arginine translocation signal domain-containing protein</fullName>
    </recommendedName>
</protein>
<dbReference type="AlphaFoldDB" id="A0A6N9TE12"/>
<name>A0A6N9TE12_9ALTE</name>
<dbReference type="PROSITE" id="PS51318">
    <property type="entry name" value="TAT"/>
    <property type="match status" value="1"/>
</dbReference>
<dbReference type="EMBL" id="JAAAWO010000001">
    <property type="protein sequence ID" value="NDW14315.1"/>
    <property type="molecule type" value="Genomic_DNA"/>
</dbReference>